<dbReference type="EMBL" id="OBEL01000002">
    <property type="protein sequence ID" value="SNZ19621.1"/>
    <property type="molecule type" value="Genomic_DNA"/>
</dbReference>
<protein>
    <submittedName>
        <fullName evidence="2">Uncharacterized protein</fullName>
    </submittedName>
</protein>
<keyword evidence="3" id="KW-1185">Reference proteome</keyword>
<evidence type="ECO:0000313" key="2">
    <source>
        <dbReference type="EMBL" id="SNZ19621.1"/>
    </source>
</evidence>
<feature type="signal peptide" evidence="1">
    <location>
        <begin position="1"/>
        <end position="18"/>
    </location>
</feature>
<dbReference type="Proteomes" id="UP000219439">
    <property type="component" value="Unassembled WGS sequence"/>
</dbReference>
<evidence type="ECO:0000313" key="3">
    <source>
        <dbReference type="Proteomes" id="UP000219439"/>
    </source>
</evidence>
<reference evidence="2 3" key="1">
    <citation type="submission" date="2017-09" db="EMBL/GenBank/DDBJ databases">
        <authorList>
            <person name="Ehlers B."/>
            <person name="Leendertz F.H."/>
        </authorList>
    </citation>
    <scope>NUCLEOTIDE SEQUENCE [LARGE SCALE GENOMIC DNA]</scope>
    <source>
        <strain evidence="2 3">DSM 18289</strain>
    </source>
</reference>
<sequence length="144" mass="16431">MIAACALFLIASMSASIASQSRDLCETQWKDYVKIASSFHEKVKDTQSSIYVFSTKHGIIFNCLDTGLSEDFWEETRDPMQLQVSLIEELAKSDATMQAARDCGIWRRELDEHIQYEIYLPVDVKSERTKDCLKTITSSFDEVS</sequence>
<dbReference type="AlphaFoldDB" id="A0A285PIC8"/>
<proteinExistence type="predicted"/>
<keyword evidence="1" id="KW-0732">Signal</keyword>
<feature type="chain" id="PRO_5012718657" evidence="1">
    <location>
        <begin position="19"/>
        <end position="144"/>
    </location>
</feature>
<gene>
    <name evidence="2" type="ORF">SAMN06265368_2711</name>
</gene>
<evidence type="ECO:0000256" key="1">
    <source>
        <dbReference type="SAM" id="SignalP"/>
    </source>
</evidence>
<accession>A0A285PIC8</accession>
<dbReference type="RefSeq" id="WP_097153955.1">
    <property type="nucleotide sequence ID" value="NZ_OBEL01000002.1"/>
</dbReference>
<name>A0A285PIC8_9HYPH</name>
<organism evidence="2 3">
    <name type="scientific">Cohaesibacter gelatinilyticus</name>
    <dbReference type="NCBI Taxonomy" id="372072"/>
    <lineage>
        <taxon>Bacteria</taxon>
        <taxon>Pseudomonadati</taxon>
        <taxon>Pseudomonadota</taxon>
        <taxon>Alphaproteobacteria</taxon>
        <taxon>Hyphomicrobiales</taxon>
        <taxon>Cohaesibacteraceae</taxon>
    </lineage>
</organism>